<reference evidence="2 3" key="1">
    <citation type="submission" date="2017-03" db="EMBL/GenBank/DDBJ databases">
        <title>Genomes of endolithic fungi from Antarctica.</title>
        <authorList>
            <person name="Coleine C."/>
            <person name="Masonjones S."/>
            <person name="Stajich J.E."/>
        </authorList>
    </citation>
    <scope>NUCLEOTIDE SEQUENCE [LARGE SCALE GENOMIC DNA]</scope>
    <source>
        <strain evidence="2 3">CCFEE 6314</strain>
    </source>
</reference>
<feature type="compositionally biased region" description="Polar residues" evidence="1">
    <location>
        <begin position="8"/>
        <end position="31"/>
    </location>
</feature>
<dbReference type="VEuPathDB" id="FungiDB:PV10_01833"/>
<evidence type="ECO:0000256" key="1">
    <source>
        <dbReference type="SAM" id="MobiDB-lite"/>
    </source>
</evidence>
<feature type="compositionally biased region" description="Acidic residues" evidence="1">
    <location>
        <begin position="149"/>
        <end position="161"/>
    </location>
</feature>
<feature type="compositionally biased region" description="Basic and acidic residues" evidence="1">
    <location>
        <begin position="174"/>
        <end position="186"/>
    </location>
</feature>
<sequence>MTSKRPKLSLQTSDIPPTYVAQTGGRSSSRSAVEATPTGLNTFTNAFDLSYRPSPSTTVPSPVNSSRRNLVQSSSPYSVNLPHNIHPILKNSPVARSIRRSSLAGGGDSPRIGNRRVFFPAPKRVSFRTVLEEEIVTKDYVMRHADLTSSEDETSWSESEGDLPRTSQIPSPETNDRRVWVDEVSPRGRRKRTAANGAQIERDSTIEQAETSTMMTTKSGSWKRSRRKKRRWEWTVPAPPKSPKVADGTQPDAVDTNNDHDDYDEPSRSDSKMSQSMGSKDTDQEADN</sequence>
<feature type="region of interest" description="Disordered" evidence="1">
    <location>
        <begin position="147"/>
        <end position="288"/>
    </location>
</feature>
<evidence type="ECO:0000313" key="2">
    <source>
        <dbReference type="EMBL" id="RVX75762.1"/>
    </source>
</evidence>
<dbReference type="OrthoDB" id="5206740at2759"/>
<dbReference type="AlphaFoldDB" id="A0A438NJ77"/>
<feature type="compositionally biased region" description="Basic residues" evidence="1">
    <location>
        <begin position="221"/>
        <end position="231"/>
    </location>
</feature>
<feature type="compositionally biased region" description="Polar residues" evidence="1">
    <location>
        <begin position="206"/>
        <end position="215"/>
    </location>
</feature>
<feature type="region of interest" description="Disordered" evidence="1">
    <location>
        <begin position="1"/>
        <end position="39"/>
    </location>
</feature>
<protein>
    <submittedName>
        <fullName evidence="2">Uncharacterized protein</fullName>
    </submittedName>
</protein>
<proteinExistence type="predicted"/>
<accession>A0A438NJ77</accession>
<name>A0A438NJ77_EXOME</name>
<dbReference type="Proteomes" id="UP000288859">
    <property type="component" value="Unassembled WGS sequence"/>
</dbReference>
<organism evidence="2 3">
    <name type="scientific">Exophiala mesophila</name>
    <name type="common">Black yeast-like fungus</name>
    <dbReference type="NCBI Taxonomy" id="212818"/>
    <lineage>
        <taxon>Eukaryota</taxon>
        <taxon>Fungi</taxon>
        <taxon>Dikarya</taxon>
        <taxon>Ascomycota</taxon>
        <taxon>Pezizomycotina</taxon>
        <taxon>Eurotiomycetes</taxon>
        <taxon>Chaetothyriomycetidae</taxon>
        <taxon>Chaetothyriales</taxon>
        <taxon>Herpotrichiellaceae</taxon>
        <taxon>Exophiala</taxon>
    </lineage>
</organism>
<evidence type="ECO:0000313" key="3">
    <source>
        <dbReference type="Proteomes" id="UP000288859"/>
    </source>
</evidence>
<dbReference type="EMBL" id="NAJM01000001">
    <property type="protein sequence ID" value="RVX75762.1"/>
    <property type="molecule type" value="Genomic_DNA"/>
</dbReference>
<gene>
    <name evidence="2" type="ORF">B0A52_00118</name>
</gene>
<comment type="caution">
    <text evidence="2">The sequence shown here is derived from an EMBL/GenBank/DDBJ whole genome shotgun (WGS) entry which is preliminary data.</text>
</comment>
<feature type="compositionally biased region" description="Basic and acidic residues" evidence="1">
    <location>
        <begin position="257"/>
        <end position="271"/>
    </location>
</feature>